<name>A0A8C1C314_CYPCA</name>
<protein>
    <submittedName>
        <fullName evidence="1">Uncharacterized protein</fullName>
    </submittedName>
</protein>
<keyword evidence="2" id="KW-1185">Reference proteome</keyword>
<proteinExistence type="predicted"/>
<dbReference type="AlphaFoldDB" id="A0A8C1C314"/>
<evidence type="ECO:0000313" key="2">
    <source>
        <dbReference type="Proteomes" id="UP001108240"/>
    </source>
</evidence>
<dbReference type="Proteomes" id="UP001108240">
    <property type="component" value="Unplaced"/>
</dbReference>
<evidence type="ECO:0000313" key="1">
    <source>
        <dbReference type="Ensembl" id="ENSCCRP00000041432.1"/>
    </source>
</evidence>
<reference evidence="1" key="2">
    <citation type="submission" date="2025-09" db="UniProtKB">
        <authorList>
            <consortium name="Ensembl"/>
        </authorList>
    </citation>
    <scope>IDENTIFICATION</scope>
</reference>
<reference evidence="1" key="1">
    <citation type="submission" date="2025-08" db="UniProtKB">
        <authorList>
            <consortium name="Ensembl"/>
        </authorList>
    </citation>
    <scope>IDENTIFICATION</scope>
</reference>
<organism evidence="1 2">
    <name type="scientific">Cyprinus carpio carpio</name>
    <dbReference type="NCBI Taxonomy" id="630221"/>
    <lineage>
        <taxon>Eukaryota</taxon>
        <taxon>Metazoa</taxon>
        <taxon>Chordata</taxon>
        <taxon>Craniata</taxon>
        <taxon>Vertebrata</taxon>
        <taxon>Euteleostomi</taxon>
        <taxon>Actinopterygii</taxon>
        <taxon>Neopterygii</taxon>
        <taxon>Teleostei</taxon>
        <taxon>Ostariophysi</taxon>
        <taxon>Cypriniformes</taxon>
        <taxon>Cyprinidae</taxon>
        <taxon>Cyprininae</taxon>
        <taxon>Cyprinus</taxon>
    </lineage>
</organism>
<accession>A0A8C1C314</accession>
<dbReference type="Ensembl" id="ENSCCRT00000044911.2">
    <property type="protein sequence ID" value="ENSCCRP00000041432.1"/>
    <property type="gene ID" value="ENSCCRG00000022087.2"/>
</dbReference>
<sequence length="96" mass="10958">MLLSEHSIHQTQHVPCAICSSSPLDLLMTFLSKGQSKKVQQFWKTSSVFIGGQVCNIGTKAKKKKERESFLYMILILFSCQCPKLTLTKQQEQCKY</sequence>